<feature type="signal peptide" evidence="1">
    <location>
        <begin position="1"/>
        <end position="20"/>
    </location>
</feature>
<dbReference type="SUPFAM" id="SSF52743">
    <property type="entry name" value="Subtilisin-like"/>
    <property type="match status" value="1"/>
</dbReference>
<keyword evidence="1" id="KW-0732">Signal</keyword>
<keyword evidence="3" id="KW-1185">Reference proteome</keyword>
<evidence type="ECO:0000313" key="3">
    <source>
        <dbReference type="Proteomes" id="UP001221838"/>
    </source>
</evidence>
<proteinExistence type="predicted"/>
<evidence type="ECO:0008006" key="4">
    <source>
        <dbReference type="Google" id="ProtNLM"/>
    </source>
</evidence>
<evidence type="ECO:0000313" key="2">
    <source>
        <dbReference type="EMBL" id="MDC0709139.1"/>
    </source>
</evidence>
<organism evidence="2 3">
    <name type="scientific">Stigmatella ashevillensis</name>
    <dbReference type="NCBI Taxonomy" id="2995309"/>
    <lineage>
        <taxon>Bacteria</taxon>
        <taxon>Pseudomonadati</taxon>
        <taxon>Myxococcota</taxon>
        <taxon>Myxococcia</taxon>
        <taxon>Myxococcales</taxon>
        <taxon>Cystobacterineae</taxon>
        <taxon>Archangiaceae</taxon>
        <taxon>Stigmatella</taxon>
    </lineage>
</organism>
<name>A0ABT5D648_9BACT</name>
<dbReference type="EMBL" id="JAQNDM010000002">
    <property type="protein sequence ID" value="MDC0709139.1"/>
    <property type="molecule type" value="Genomic_DNA"/>
</dbReference>
<feature type="chain" id="PRO_5046389871" description="Lipoprotein" evidence="1">
    <location>
        <begin position="21"/>
        <end position="466"/>
    </location>
</feature>
<dbReference type="InterPro" id="IPR036852">
    <property type="entry name" value="Peptidase_S8/S53_dom_sf"/>
</dbReference>
<gene>
    <name evidence="2" type="ORF">POL68_11755</name>
</gene>
<dbReference type="PROSITE" id="PS51257">
    <property type="entry name" value="PROKAR_LIPOPROTEIN"/>
    <property type="match status" value="1"/>
</dbReference>
<sequence length="466" mass="51224">MTPLRSILTALALLSTTAGCGPSEPVSPDSPRDQHHLDPLLSEKIAQATADILSDHCFLEQSDKSHCDWGTFPLDPSQQFEMSQNTGEAILIVDEFPAVPPRAIRYRNRLKGFFRVDGAGEINPVQFSWRAPTTLFNALTMFASPDFIPAEALRPLRAPIQTVYGFYDDENIGHGSFVFSLLVETNPHQPIVLMDSLSFHRFALAELCDSSGSPESMALLSTKAQRVANGLRRIIGEQGIRFVNLSSGNTLETLKQDWTARCSGPRPSDDILRAKLNTYAPIVDVLFNTPGVFTAHAAIDASNDQDFPFDFPSSAYPNRLLTGYFTSLDSGLDATGQGNHAPLRGWPSPTSVDVYMNSGVLSQRPFPYNRTPWLQVDGFGVDIYPVSSTTTSWMAPLTLSRFIHARYANFPDCALSDGLIASLREVVVPSNCPAQSGGHCAYQDPLKHGQIEAVRLGYRPREYVEP</sequence>
<protein>
    <recommendedName>
        <fullName evidence="4">Lipoprotein</fullName>
    </recommendedName>
</protein>
<evidence type="ECO:0000256" key="1">
    <source>
        <dbReference type="SAM" id="SignalP"/>
    </source>
</evidence>
<dbReference type="Proteomes" id="UP001221838">
    <property type="component" value="Unassembled WGS sequence"/>
</dbReference>
<dbReference type="RefSeq" id="WP_272137427.1">
    <property type="nucleotide sequence ID" value="NZ_JAQNDM010000002.1"/>
</dbReference>
<comment type="caution">
    <text evidence="2">The sequence shown here is derived from an EMBL/GenBank/DDBJ whole genome shotgun (WGS) entry which is preliminary data.</text>
</comment>
<accession>A0ABT5D648</accession>
<reference evidence="2 3" key="1">
    <citation type="submission" date="2022-11" db="EMBL/GenBank/DDBJ databases">
        <title>Minimal conservation of predation-associated metabolite biosynthetic gene clusters underscores biosynthetic potential of Myxococcota including descriptions for ten novel species: Archangium lansinium sp. nov., Myxococcus landrumus sp. nov., Nannocystis bai.</title>
        <authorList>
            <person name="Ahearne A."/>
            <person name="Stevens C."/>
            <person name="Dowd S."/>
        </authorList>
    </citation>
    <scope>NUCLEOTIDE SEQUENCE [LARGE SCALE GENOMIC DNA]</scope>
    <source>
        <strain evidence="2 3">NCWAL01</strain>
    </source>
</reference>